<dbReference type="InterPro" id="IPR003961">
    <property type="entry name" value="FN3_dom"/>
</dbReference>
<evidence type="ECO:0000259" key="4">
    <source>
        <dbReference type="PROSITE" id="PS50853"/>
    </source>
</evidence>
<dbReference type="CDD" id="cd00063">
    <property type="entry name" value="FN3"/>
    <property type="match status" value="1"/>
</dbReference>
<evidence type="ECO:0000313" key="6">
    <source>
        <dbReference type="Proteomes" id="UP001238088"/>
    </source>
</evidence>
<evidence type="ECO:0000256" key="2">
    <source>
        <dbReference type="SAM" id="MobiDB-lite"/>
    </source>
</evidence>
<organism evidence="5 6">
    <name type="scientific">Cytobacillus purgationiresistens</name>
    <dbReference type="NCBI Taxonomy" id="863449"/>
    <lineage>
        <taxon>Bacteria</taxon>
        <taxon>Bacillati</taxon>
        <taxon>Bacillota</taxon>
        <taxon>Bacilli</taxon>
        <taxon>Bacillales</taxon>
        <taxon>Bacillaceae</taxon>
        <taxon>Cytobacillus</taxon>
    </lineage>
</organism>
<sequence>MWKKLFNSLLVFMLLFSTVDLQAFAEENNSEAETADKVANVPDEAEKVRELEELREPNTKTFVNSDGTYTTEIYTEDIHYEKDGELTTISNTPQVNKEADKNEFKFVNKDNRFKVKFAANTNKKNLLTLKLGKDKISYKLLGTENVKAKKEEGLIIYEDIFKHVDFEYSLGSSSVKEDIFLKDKSAEREFKFLITGDLTPKKEDRDINFYNQQGELVWMMPHPFMEDKDGKYSEEIKFSVEEAEDGHILTLKPDDSFLDAEDTVYPVRIDPTVNIGGAASKTLDTYVMKSYPNNNYHTTPELRSGYTPSTGTTRSYLDFSQSLPNLSGKILVKAELNLYKWNDIGSPIATKVYANRITKAWDSTKIRYNDQPSFNTDTSYGSIANTGNAKWLKMNLTDLVHGWMKGTYANHGVVLRSTSEGTAGSYQKYSASETASNKPYLAVTYSEAPAAPTATTFSNSNSTGYVDLAWNKVDGATGYKVLIYNGKAYEEFDVGNVTKWSTKGKKLWPTRTQIDNKQYGLRKNGDGRELPENPNDLYKRGGGDKPTSTNYWFRVSAYNKYGTTSQSGATTPSIPDKTKPTVPGGVQVTNDRVENFTIGWQPSSDLDGSGVAKYKVYIGDNPNTANIVNGAETTKEFYTVGNNLVPRKKYYAWVQAIDKSGNISNNSTAASKEARKEYDAQIESYYIPTESDIDKEAGEKLWFEVRNTGTATWKNSDNISLSITSSSPDKTAPTGFVGYLKTGEEIKPNGTKRFEIDWKPKKGVIGSYGIKAVVGKGADPVYINPPENIVDKKILVKDTQPPTGKVVINDDSKYTTNLDVTLKVTDVFDNANGEKFAQFANGQKDATADSLKFSESKKVAQSSESFGWKLDNREGTHYVYARFLDSSGNISKLYHDTIIYDQTIPSISIKNVANGDFFSGKRKIEGSITDNQGSLTYQIDYSLKNDESPNWKLVKKGTAAVTEGVLAEWDVSALPRGEYNLRISATDEAGQTNLEYRTIWVDTLDKDWYGIEGYFPTYSVPLLTGSGFVNLYNGSLNIQDIDFSLTSGGFTLSAGRSYASNRSAKGLLGSGWMTALEEKLDIQNSQVQYTDGDGTIHVFEKEANNQYRSPAGTSYSLTAVGSGFELDYKDGSLTKKVFDAAGKITKVTEPNGNAILYEYDQSALKKVASGKKSFTIQYGADNLISTITYSPGDKIGFTYQNGYLTDVKLTTKSGKANGHVKYEYKDGKMSAVVWENGLRTEFTFNGNRVANVKSAQSTRVIDKDYPIKKYDSIIDTLNYNLNQRKVYTSIHSIQPDKTSKNLSNVEYELNEHGNMAKQTLIRTYLENEDPDAANKDSNNITVATEYGNNLVKSSTDGLGNKTEYKYDSYGNITEQILPSVTVNGKSSVHSVKSQYNDKGQVTQTTDTQGKIKQWKYDSKGNTTESVDEEGNKQTFQYDGFGNVTKTTGERGPLYGYISDYSMEGKDLAHWTVTGTVKKSTAQAKSGKQSLELSANAAAHTEKVAIKKGRLPVLALIEGIAPAGNSTAEVKLQYLKNDSVVKEYTNSQALDAKWKKVKVSGAVPADATHVRVQVINKGGGTIFIDDLVMEESNIVTQYVYDADGENVVEMVDPYGSKTTYTYNEYGQPQTETNALNQAKTVTYDDKLQVQKVVDRAGREESFEYDLMGNLVKEKNSLGQQTTYEYNEWGQRVYTKLPAVTITHYKNESVDKVEDKQTQLYTEYDELGRVIKETDENGNVLAQEYDGYGRVARVIDPMQNQKYFAYDKNDNVLHTIDYAAKGIENTSNKVLIAKGEMYATYDEWNRQLTETDNTGNRNVLTMTNTYDSESRLVHTKDAEGTEFEYKYNDLGENTYTKDNSSPVVETWSYYDGLGTPAITISGSTIEYSVTDANGEVIESIDHKGTKTVFEFNEAGDKVKQINPDGNTTEWTYNKEGQILTEIEKAEDTAESTTHLVTTYEYNGAGEVVKQKLDGKVYDKASKKTTTHLLKESDLTYDELGRLIREQSKFYEGDGTTVKKSDVRFLYDLNGNLIKKWIYDESSHTINQSGDVTLPFVRSESKFEYDANNRFTLEEKIENKIITKKSYKDDENAETISSALGASVVYYNENDLEEKIVTPRNEQYLVTYTASEMKDMIKGPRLTVDMDYGTNEKMTRIQTKKKDSSNVIFSENYTYNGEEQITSAKNSFGGDKSYTYTKEGFLQTVKQGNDTLTYSYDVNGNLLKAVDQTGKVKVENEYSAGNRISTSVQYDVESQKYQKVAYKFRTDGSLEEETYHQKAATAADAKKAAVDTKKTYEYASINLLRSITTKKGSETIEKIEYTYDSEDNRTSKKVTNADGDRTELYYYDGNGDLVSISEKSGIDPVQNLINIYRDSSGQLLSFEYKQKSYDYVYNQRGDIVAITDEHQNVIAKYTYDEWGNILKAEGLTDIGEEVVKANPFRYVGKFGVQYDEDTKLYFMGWREYDAKIGRFLVADEYEGEDDNPISFNRYLYAESDPVNNIDPDGYAPKWLKKLGKGVKKAAKATYNFAVGDDIRTLKSKKTKWYQKAGAAISIASNFIPGGGIASKAIKAAVKGTSKAFKASKAVKKTTKVVKAPAKKVVAKINKKPKTVAAKPIRTSPKVESKAKVKVAASVKSAPKAKTKVAPKPSRGVTWTRVEKSDVTKDKKIVSSGSVDSSNIEPKPKLLMKLDLQLFAGKGKGKVDDFAKEPFLPDEAYGKNLPKFVEPGTKSLNKYDEFGNLKQTKYYDDYGREKGWVDFTNHGYPSNHSVPHWHEVQWNERYPIGGYKIDHRMDPNIPFK</sequence>
<dbReference type="InterPro" id="IPR006530">
    <property type="entry name" value="YD"/>
</dbReference>
<evidence type="ECO:0000256" key="3">
    <source>
        <dbReference type="SAM" id="SignalP"/>
    </source>
</evidence>
<feature type="compositionally biased region" description="Basic and acidic residues" evidence="2">
    <location>
        <begin position="523"/>
        <end position="543"/>
    </location>
</feature>
<dbReference type="InterPro" id="IPR050708">
    <property type="entry name" value="T6SS_VgrG/RHS"/>
</dbReference>
<proteinExistence type="predicted"/>
<keyword evidence="1" id="KW-0677">Repeat</keyword>
<name>A0ABU0ALU0_9BACI</name>
<dbReference type="NCBIfam" id="TIGR03696">
    <property type="entry name" value="Rhs_assc_core"/>
    <property type="match status" value="1"/>
</dbReference>
<dbReference type="Gene3D" id="2.60.40.10">
    <property type="entry name" value="Immunoglobulins"/>
    <property type="match status" value="2"/>
</dbReference>
<dbReference type="Pfam" id="PF20148">
    <property type="entry name" value="DUF6531"/>
    <property type="match status" value="1"/>
</dbReference>
<dbReference type="Pfam" id="PF05593">
    <property type="entry name" value="RHS_repeat"/>
    <property type="match status" value="1"/>
</dbReference>
<feature type="region of interest" description="Disordered" evidence="2">
    <location>
        <begin position="516"/>
        <end position="543"/>
    </location>
</feature>
<dbReference type="InterPro" id="IPR056823">
    <property type="entry name" value="TEN-like_YD-shell"/>
</dbReference>
<dbReference type="PANTHER" id="PTHR32305:SF15">
    <property type="entry name" value="PROTEIN RHSA-RELATED"/>
    <property type="match status" value="1"/>
</dbReference>
<dbReference type="RefSeq" id="WP_307476429.1">
    <property type="nucleotide sequence ID" value="NZ_JAUSUB010000014.1"/>
</dbReference>
<keyword evidence="6" id="KW-1185">Reference proteome</keyword>
<dbReference type="Gene3D" id="2.180.10.10">
    <property type="entry name" value="RHS repeat-associated core"/>
    <property type="match status" value="4"/>
</dbReference>
<dbReference type="InterPro" id="IPR013783">
    <property type="entry name" value="Ig-like_fold"/>
</dbReference>
<keyword evidence="3" id="KW-0732">Signal</keyword>
<dbReference type="Proteomes" id="UP001238088">
    <property type="component" value="Unassembled WGS sequence"/>
</dbReference>
<protein>
    <submittedName>
        <fullName evidence="5">RHS repeat-associated protein</fullName>
    </submittedName>
</protein>
<reference evidence="5 6" key="1">
    <citation type="submission" date="2023-07" db="EMBL/GenBank/DDBJ databases">
        <title>Genomic Encyclopedia of Type Strains, Phase IV (KMG-IV): sequencing the most valuable type-strain genomes for metagenomic binning, comparative biology and taxonomic classification.</title>
        <authorList>
            <person name="Goeker M."/>
        </authorList>
    </citation>
    <scope>NUCLEOTIDE SEQUENCE [LARGE SCALE GENOMIC DNA]</scope>
    <source>
        <strain evidence="5 6">DSM 23494</strain>
    </source>
</reference>
<accession>A0ABU0ALU0</accession>
<dbReference type="PANTHER" id="PTHR32305">
    <property type="match status" value="1"/>
</dbReference>
<dbReference type="EMBL" id="JAUSUB010000014">
    <property type="protein sequence ID" value="MDQ0271353.1"/>
    <property type="molecule type" value="Genomic_DNA"/>
</dbReference>
<dbReference type="PROSITE" id="PS50853">
    <property type="entry name" value="FN3"/>
    <property type="match status" value="1"/>
</dbReference>
<dbReference type="InterPro" id="IPR036116">
    <property type="entry name" value="FN3_sf"/>
</dbReference>
<dbReference type="SMART" id="SM00060">
    <property type="entry name" value="FN3"/>
    <property type="match status" value="2"/>
</dbReference>
<dbReference type="Gene3D" id="2.60.120.970">
    <property type="match status" value="1"/>
</dbReference>
<feature type="region of interest" description="Disordered" evidence="2">
    <location>
        <begin position="564"/>
        <end position="584"/>
    </location>
</feature>
<feature type="domain" description="Fibronectin type-III" evidence="4">
    <location>
        <begin position="582"/>
        <end position="677"/>
    </location>
</feature>
<evidence type="ECO:0000256" key="1">
    <source>
        <dbReference type="ARBA" id="ARBA00022737"/>
    </source>
</evidence>
<dbReference type="SUPFAM" id="SSF49265">
    <property type="entry name" value="Fibronectin type III"/>
    <property type="match status" value="1"/>
</dbReference>
<evidence type="ECO:0000313" key="5">
    <source>
        <dbReference type="EMBL" id="MDQ0271353.1"/>
    </source>
</evidence>
<dbReference type="NCBIfam" id="TIGR01643">
    <property type="entry name" value="YD_repeat_2x"/>
    <property type="match status" value="5"/>
</dbReference>
<dbReference type="Pfam" id="PF00041">
    <property type="entry name" value="fn3"/>
    <property type="match status" value="1"/>
</dbReference>
<dbReference type="InterPro" id="IPR045351">
    <property type="entry name" value="DUF6531"/>
</dbReference>
<dbReference type="NCBIfam" id="NF033679">
    <property type="entry name" value="DNRLRE_dom"/>
    <property type="match status" value="1"/>
</dbReference>
<feature type="compositionally biased region" description="Polar residues" evidence="2">
    <location>
        <begin position="564"/>
        <end position="573"/>
    </location>
</feature>
<dbReference type="InterPro" id="IPR031325">
    <property type="entry name" value="RHS_repeat"/>
</dbReference>
<feature type="signal peptide" evidence="3">
    <location>
        <begin position="1"/>
        <end position="25"/>
    </location>
</feature>
<dbReference type="Pfam" id="PF25023">
    <property type="entry name" value="TEN_YD-shell"/>
    <property type="match status" value="2"/>
</dbReference>
<feature type="chain" id="PRO_5045762833" evidence="3">
    <location>
        <begin position="26"/>
        <end position="2796"/>
    </location>
</feature>
<comment type="caution">
    <text evidence="5">The sequence shown here is derived from an EMBL/GenBank/DDBJ whole genome shotgun (WGS) entry which is preliminary data.</text>
</comment>
<gene>
    <name evidence="5" type="ORF">J2S17_003241</name>
</gene>
<dbReference type="InterPro" id="IPR022385">
    <property type="entry name" value="Rhs_assc_core"/>
</dbReference>